<gene>
    <name evidence="1" type="ORF">HPB47_023432</name>
</gene>
<evidence type="ECO:0000313" key="1">
    <source>
        <dbReference type="EMBL" id="KAG0429606.1"/>
    </source>
</evidence>
<proteinExistence type="predicted"/>
<organism evidence="1 2">
    <name type="scientific">Ixodes persulcatus</name>
    <name type="common">Taiga tick</name>
    <dbReference type="NCBI Taxonomy" id="34615"/>
    <lineage>
        <taxon>Eukaryota</taxon>
        <taxon>Metazoa</taxon>
        <taxon>Ecdysozoa</taxon>
        <taxon>Arthropoda</taxon>
        <taxon>Chelicerata</taxon>
        <taxon>Arachnida</taxon>
        <taxon>Acari</taxon>
        <taxon>Parasitiformes</taxon>
        <taxon>Ixodida</taxon>
        <taxon>Ixodoidea</taxon>
        <taxon>Ixodidae</taxon>
        <taxon>Ixodinae</taxon>
        <taxon>Ixodes</taxon>
    </lineage>
</organism>
<dbReference type="Proteomes" id="UP000805193">
    <property type="component" value="Unassembled WGS sequence"/>
</dbReference>
<accession>A0AC60Q6W8</accession>
<sequence length="182" mass="19386">MSDTFRPSPSSALDRELGLLPFDDSEPTVRERAERAAHQADERGGVSQAAGGKPSPWQGGSMNPNLYATKKTVAQGLLDVALLSVNATQLKQLLQLGPKHDFYIVMVTLISVSIALQVLVGVVFMALGFINVNKEKNQHSAEVLNNLATGAVFAVTVLNVLSASFDMRRPEASGGPLYAALP</sequence>
<reference evidence="1 2" key="1">
    <citation type="journal article" date="2020" name="Cell">
        <title>Large-Scale Comparative Analyses of Tick Genomes Elucidate Their Genetic Diversity and Vector Capacities.</title>
        <authorList>
            <consortium name="Tick Genome and Microbiome Consortium (TIGMIC)"/>
            <person name="Jia N."/>
            <person name="Wang J."/>
            <person name="Shi W."/>
            <person name="Du L."/>
            <person name="Sun Y."/>
            <person name="Zhan W."/>
            <person name="Jiang J.F."/>
            <person name="Wang Q."/>
            <person name="Zhang B."/>
            <person name="Ji P."/>
            <person name="Bell-Sakyi L."/>
            <person name="Cui X.M."/>
            <person name="Yuan T.T."/>
            <person name="Jiang B.G."/>
            <person name="Yang W.F."/>
            <person name="Lam T.T."/>
            <person name="Chang Q.C."/>
            <person name="Ding S.J."/>
            <person name="Wang X.J."/>
            <person name="Zhu J.G."/>
            <person name="Ruan X.D."/>
            <person name="Zhao L."/>
            <person name="Wei J.T."/>
            <person name="Ye R.Z."/>
            <person name="Que T.C."/>
            <person name="Du C.H."/>
            <person name="Zhou Y.H."/>
            <person name="Cheng J.X."/>
            <person name="Dai P.F."/>
            <person name="Guo W.B."/>
            <person name="Han X.H."/>
            <person name="Huang E.J."/>
            <person name="Li L.F."/>
            <person name="Wei W."/>
            <person name="Gao Y.C."/>
            <person name="Liu J.Z."/>
            <person name="Shao H.Z."/>
            <person name="Wang X."/>
            <person name="Wang C.C."/>
            <person name="Yang T.C."/>
            <person name="Huo Q.B."/>
            <person name="Li W."/>
            <person name="Chen H.Y."/>
            <person name="Chen S.E."/>
            <person name="Zhou L.G."/>
            <person name="Ni X.B."/>
            <person name="Tian J.H."/>
            <person name="Sheng Y."/>
            <person name="Liu T."/>
            <person name="Pan Y.S."/>
            <person name="Xia L.Y."/>
            <person name="Li J."/>
            <person name="Zhao F."/>
            <person name="Cao W.C."/>
        </authorList>
    </citation>
    <scope>NUCLEOTIDE SEQUENCE [LARGE SCALE GENOMIC DNA]</scope>
    <source>
        <strain evidence="1">Iper-2018</strain>
    </source>
</reference>
<comment type="caution">
    <text evidence="1">The sequence shown here is derived from an EMBL/GenBank/DDBJ whole genome shotgun (WGS) entry which is preliminary data.</text>
</comment>
<protein>
    <submittedName>
        <fullName evidence="1">Uncharacterized protein</fullName>
    </submittedName>
</protein>
<evidence type="ECO:0000313" key="2">
    <source>
        <dbReference type="Proteomes" id="UP000805193"/>
    </source>
</evidence>
<dbReference type="EMBL" id="JABSTQ010009396">
    <property type="protein sequence ID" value="KAG0429606.1"/>
    <property type="molecule type" value="Genomic_DNA"/>
</dbReference>
<keyword evidence="2" id="KW-1185">Reference proteome</keyword>
<name>A0AC60Q6W8_IXOPE</name>